<organism evidence="1 2">
    <name type="scientific">Hansschlegelia zhihuaiae</name>
    <dbReference type="NCBI Taxonomy" id="405005"/>
    <lineage>
        <taxon>Bacteria</taxon>
        <taxon>Pseudomonadati</taxon>
        <taxon>Pseudomonadota</taxon>
        <taxon>Alphaproteobacteria</taxon>
        <taxon>Hyphomicrobiales</taxon>
        <taxon>Methylopilaceae</taxon>
        <taxon>Hansschlegelia</taxon>
    </lineage>
</organism>
<dbReference type="OrthoDB" id="9814909at2"/>
<dbReference type="Proteomes" id="UP000289708">
    <property type="component" value="Unassembled WGS sequence"/>
</dbReference>
<dbReference type="AlphaFoldDB" id="A0A4Q0MLH0"/>
<dbReference type="Pfam" id="PF00494">
    <property type="entry name" value="SQS_PSY"/>
    <property type="match status" value="1"/>
</dbReference>
<keyword evidence="2" id="KW-1185">Reference proteome</keyword>
<evidence type="ECO:0008006" key="3">
    <source>
        <dbReference type="Google" id="ProtNLM"/>
    </source>
</evidence>
<accession>A0A4Q0MLH0</accession>
<gene>
    <name evidence="1" type="ORF">EK403_03875</name>
</gene>
<dbReference type="SUPFAM" id="SSF48576">
    <property type="entry name" value="Terpenoid synthases"/>
    <property type="match status" value="1"/>
</dbReference>
<reference evidence="1 2" key="1">
    <citation type="submission" date="2018-12" db="EMBL/GenBank/DDBJ databases">
        <title>bacterium Hansschlegelia zhihuaiae S113.</title>
        <authorList>
            <person name="He J."/>
        </authorList>
    </citation>
    <scope>NUCLEOTIDE SEQUENCE [LARGE SCALE GENOMIC DNA]</scope>
    <source>
        <strain evidence="1 2">S 113</strain>
    </source>
</reference>
<dbReference type="EMBL" id="RYFI01000003">
    <property type="protein sequence ID" value="RXF74550.1"/>
    <property type="molecule type" value="Genomic_DNA"/>
</dbReference>
<evidence type="ECO:0000313" key="1">
    <source>
        <dbReference type="EMBL" id="RXF74550.1"/>
    </source>
</evidence>
<evidence type="ECO:0000313" key="2">
    <source>
        <dbReference type="Proteomes" id="UP000289708"/>
    </source>
</evidence>
<protein>
    <recommendedName>
        <fullName evidence="3">Phytoene/squalene synthase family protein</fullName>
    </recommendedName>
</protein>
<name>A0A4Q0MLH0_9HYPH</name>
<comment type="caution">
    <text evidence="1">The sequence shown here is derived from an EMBL/GenBank/DDBJ whole genome shotgun (WGS) entry which is preliminary data.</text>
</comment>
<dbReference type="InterPro" id="IPR002060">
    <property type="entry name" value="Squ/phyt_synthse"/>
</dbReference>
<dbReference type="InterPro" id="IPR008949">
    <property type="entry name" value="Isoprenoid_synthase_dom_sf"/>
</dbReference>
<dbReference type="Gene3D" id="1.10.600.10">
    <property type="entry name" value="Farnesyl Diphosphate Synthase"/>
    <property type="match status" value="1"/>
</dbReference>
<proteinExistence type="predicted"/>
<sequence length="282" mass="30378">MSPVPDDTVASLVRDADFGRYAATLFAPAPARPHLLALYAFEIELARVRDIVSDPMVGEIRLQWWRDALADPERADAVAHPVAKALEGAIAYGRLPREALLALTDAWIDDLYDDPIASLEDLEARLGATSAATLRLATLVAARGEDPGGSDVAGLAGVADGLARLLRLLPKHVARGQILLPVDLMAKHDVSRDEVVSGPGGPALARLVVALAGHGRKRLAEARTAYTALAPSGRAATLPLCFVDRDLDRIARKAAPFAPPPEEPRWRMLLRLWNASRREPPF</sequence>
<dbReference type="RefSeq" id="WP_128776200.1">
    <property type="nucleotide sequence ID" value="NZ_RYFI01000003.1"/>
</dbReference>